<proteinExistence type="predicted"/>
<sequence>MSVDVTFFESQPYFRSPSDHPDISEESTITPTSPITVQPLLTYHRRLRPASGQTSSPDDSCPVSNPAPSADLSPPDQPFALRKGKRSTRNTNLHYTLLSCHGLSSSHYAFVSSLSAIPIPKSTSEALSYP</sequence>
<feature type="compositionally biased region" description="Polar residues" evidence="1">
    <location>
        <begin position="26"/>
        <end position="36"/>
    </location>
</feature>
<feature type="compositionally biased region" description="Polar residues" evidence="1">
    <location>
        <begin position="51"/>
        <end position="67"/>
    </location>
</feature>
<dbReference type="EMBL" id="JAVYJV010000003">
    <property type="protein sequence ID" value="KAK4375267.1"/>
    <property type="molecule type" value="Genomic_DNA"/>
</dbReference>
<accession>A0AAE1SSG3</accession>
<evidence type="ECO:0000313" key="3">
    <source>
        <dbReference type="Proteomes" id="UP001291623"/>
    </source>
</evidence>
<dbReference type="AlphaFoldDB" id="A0AAE1SSG3"/>
<dbReference type="Proteomes" id="UP001291623">
    <property type="component" value="Unassembled WGS sequence"/>
</dbReference>
<comment type="caution">
    <text evidence="2">The sequence shown here is derived from an EMBL/GenBank/DDBJ whole genome shotgun (WGS) entry which is preliminary data.</text>
</comment>
<evidence type="ECO:0000313" key="2">
    <source>
        <dbReference type="EMBL" id="KAK4375267.1"/>
    </source>
</evidence>
<feature type="region of interest" description="Disordered" evidence="1">
    <location>
        <begin position="1"/>
        <end position="87"/>
    </location>
</feature>
<evidence type="ECO:0000256" key="1">
    <source>
        <dbReference type="SAM" id="MobiDB-lite"/>
    </source>
</evidence>
<organism evidence="2 3">
    <name type="scientific">Anisodus tanguticus</name>
    <dbReference type="NCBI Taxonomy" id="243964"/>
    <lineage>
        <taxon>Eukaryota</taxon>
        <taxon>Viridiplantae</taxon>
        <taxon>Streptophyta</taxon>
        <taxon>Embryophyta</taxon>
        <taxon>Tracheophyta</taxon>
        <taxon>Spermatophyta</taxon>
        <taxon>Magnoliopsida</taxon>
        <taxon>eudicotyledons</taxon>
        <taxon>Gunneridae</taxon>
        <taxon>Pentapetalae</taxon>
        <taxon>asterids</taxon>
        <taxon>lamiids</taxon>
        <taxon>Solanales</taxon>
        <taxon>Solanaceae</taxon>
        <taxon>Solanoideae</taxon>
        <taxon>Hyoscyameae</taxon>
        <taxon>Anisodus</taxon>
    </lineage>
</organism>
<protein>
    <submittedName>
        <fullName evidence="2">Uncharacterized protein</fullName>
    </submittedName>
</protein>
<gene>
    <name evidence="2" type="ORF">RND71_005944</name>
</gene>
<name>A0AAE1SSG3_9SOLA</name>
<keyword evidence="3" id="KW-1185">Reference proteome</keyword>
<reference evidence="2" key="1">
    <citation type="submission" date="2023-12" db="EMBL/GenBank/DDBJ databases">
        <title>Genome assembly of Anisodus tanguticus.</title>
        <authorList>
            <person name="Wang Y.-J."/>
        </authorList>
    </citation>
    <scope>NUCLEOTIDE SEQUENCE</scope>
    <source>
        <strain evidence="2">KB-2021</strain>
        <tissue evidence="2">Leaf</tissue>
    </source>
</reference>